<name>A0A109QWA0_9MICO</name>
<dbReference type="GO" id="GO:0005975">
    <property type="term" value="P:carbohydrate metabolic process"/>
    <property type="evidence" value="ECO:0007669"/>
    <property type="project" value="InterPro"/>
</dbReference>
<keyword evidence="4" id="KW-1185">Reference proteome</keyword>
<protein>
    <recommendedName>
        <fullName evidence="2">GH16 domain-containing protein</fullName>
    </recommendedName>
</protein>
<sequence length="282" mass="31500">MVWSDEFNGTAINRAVWNVLDNSSYGDGNEELACLMDRTENVSVAGGLLTIAARKEARPMVCGRNDYRFPDGRLYTSGMVTTKNKLNFEYGRFEIRAKTPLTPGTSKGIWPAFWMRPALGGIGELDILEAIGTGAGDASQANRVVQTIHYDYVPTYAQEGTFYDMPAGNTADGFHDYAVEWERGTIKWFVDGVQTYERNSSTTSWLDEAFVNKFFMRLNLAVGGTWPGSPDADTAFPAKYQVDYVRVYQRYPRPFDLRSDTVWAATALGSRLRVPSLAGSRR</sequence>
<dbReference type="InterPro" id="IPR000757">
    <property type="entry name" value="Beta-glucanase-like"/>
</dbReference>
<dbReference type="PANTHER" id="PTHR10963">
    <property type="entry name" value="GLYCOSYL HYDROLASE-RELATED"/>
    <property type="match status" value="1"/>
</dbReference>
<dbReference type="Gene3D" id="2.60.120.200">
    <property type="match status" value="1"/>
</dbReference>
<dbReference type="SUPFAM" id="SSF49899">
    <property type="entry name" value="Concanavalin A-like lectins/glucanases"/>
    <property type="match status" value="1"/>
</dbReference>
<evidence type="ECO:0000259" key="2">
    <source>
        <dbReference type="PROSITE" id="PS51762"/>
    </source>
</evidence>
<dbReference type="Pfam" id="PF00722">
    <property type="entry name" value="Glyco_hydro_16"/>
    <property type="match status" value="1"/>
</dbReference>
<evidence type="ECO:0000256" key="1">
    <source>
        <dbReference type="ARBA" id="ARBA00006865"/>
    </source>
</evidence>
<feature type="domain" description="GH16" evidence="2">
    <location>
        <begin position="1"/>
        <end position="253"/>
    </location>
</feature>
<dbReference type="KEGG" id="mvd:AWU67_00315"/>
<accession>A0A109QWA0</accession>
<reference evidence="4" key="2">
    <citation type="submission" date="2016-01" db="EMBL/GenBank/DDBJ databases">
        <title>First complete genome sequence of a species in the genus Microterricola, an extremophilic cold active enzyme producing strain ERGS5:02 isolated from Sikkim Himalaya.</title>
        <authorList>
            <person name="Kumar R."/>
            <person name="Singh D."/>
            <person name="Swarnkar M.K."/>
        </authorList>
    </citation>
    <scope>NUCLEOTIDE SEQUENCE [LARGE SCALE GENOMIC DNA]</scope>
    <source>
        <strain evidence="4">ERGS5:02</strain>
    </source>
</reference>
<dbReference type="AlphaFoldDB" id="A0A109QWA0"/>
<proteinExistence type="inferred from homology"/>
<dbReference type="PANTHER" id="PTHR10963:SF55">
    <property type="entry name" value="GLYCOSIDE HYDROLASE FAMILY 16 PROTEIN"/>
    <property type="match status" value="1"/>
</dbReference>
<dbReference type="InterPro" id="IPR013320">
    <property type="entry name" value="ConA-like_dom_sf"/>
</dbReference>
<dbReference type="InterPro" id="IPR050546">
    <property type="entry name" value="Glycosyl_Hydrlase_16"/>
</dbReference>
<dbReference type="Proteomes" id="UP000058305">
    <property type="component" value="Chromosome"/>
</dbReference>
<gene>
    <name evidence="3" type="ORF">AWU67_00315</name>
</gene>
<evidence type="ECO:0000313" key="3">
    <source>
        <dbReference type="EMBL" id="AMB57559.1"/>
    </source>
</evidence>
<dbReference type="EMBL" id="CP014145">
    <property type="protein sequence ID" value="AMB57559.1"/>
    <property type="molecule type" value="Genomic_DNA"/>
</dbReference>
<reference evidence="3 4" key="1">
    <citation type="journal article" date="2016" name="J. Biotechnol.">
        <title>First complete genome sequence of a species in the genus Microterricola, an extremophilic cold active enzyme producing bacterial strain ERGS5:02 isolated from Sikkim Himalaya.</title>
        <authorList>
            <person name="Himanshu"/>
            <person name="Swarnkar M.K."/>
            <person name="Singh D."/>
            <person name="Kumar R."/>
        </authorList>
    </citation>
    <scope>NUCLEOTIDE SEQUENCE [LARGE SCALE GENOMIC DNA]</scope>
    <source>
        <strain evidence="3 4">ERGS5:02</strain>
    </source>
</reference>
<dbReference type="CDD" id="cd08023">
    <property type="entry name" value="GH16_laminarinase_like"/>
    <property type="match status" value="1"/>
</dbReference>
<dbReference type="PROSITE" id="PS51762">
    <property type="entry name" value="GH16_2"/>
    <property type="match status" value="1"/>
</dbReference>
<evidence type="ECO:0000313" key="4">
    <source>
        <dbReference type="Proteomes" id="UP000058305"/>
    </source>
</evidence>
<organism evidence="3 4">
    <name type="scientific">Microterricola viridarii</name>
    <dbReference type="NCBI Taxonomy" id="412690"/>
    <lineage>
        <taxon>Bacteria</taxon>
        <taxon>Bacillati</taxon>
        <taxon>Actinomycetota</taxon>
        <taxon>Actinomycetes</taxon>
        <taxon>Micrococcales</taxon>
        <taxon>Microbacteriaceae</taxon>
        <taxon>Microterricola</taxon>
    </lineage>
</organism>
<comment type="similarity">
    <text evidence="1">Belongs to the glycosyl hydrolase 16 family.</text>
</comment>
<dbReference type="GO" id="GO:0004553">
    <property type="term" value="F:hydrolase activity, hydrolyzing O-glycosyl compounds"/>
    <property type="evidence" value="ECO:0007669"/>
    <property type="project" value="InterPro"/>
</dbReference>